<accession>A0ABW3Q121</accession>
<comment type="caution">
    <text evidence="1">The sequence shown here is derived from an EMBL/GenBank/DDBJ whole genome shotgun (WGS) entry which is preliminary data.</text>
</comment>
<reference evidence="2" key="1">
    <citation type="journal article" date="2019" name="Int. J. Syst. Evol. Microbiol.">
        <title>The Global Catalogue of Microorganisms (GCM) 10K type strain sequencing project: providing services to taxonomists for standard genome sequencing and annotation.</title>
        <authorList>
            <consortium name="The Broad Institute Genomics Platform"/>
            <consortium name="The Broad Institute Genome Sequencing Center for Infectious Disease"/>
            <person name="Wu L."/>
            <person name="Ma J."/>
        </authorList>
    </citation>
    <scope>NUCLEOTIDE SEQUENCE [LARGE SCALE GENOMIC DNA]</scope>
    <source>
        <strain evidence="2">CCUG 53519</strain>
    </source>
</reference>
<dbReference type="EMBL" id="JBHTKX010000008">
    <property type="protein sequence ID" value="MFD1131300.1"/>
    <property type="molecule type" value="Genomic_DNA"/>
</dbReference>
<proteinExistence type="predicted"/>
<evidence type="ECO:0000313" key="2">
    <source>
        <dbReference type="Proteomes" id="UP001597169"/>
    </source>
</evidence>
<dbReference type="RefSeq" id="WP_090727583.1">
    <property type="nucleotide sequence ID" value="NZ_JBHTKX010000008.1"/>
</dbReference>
<keyword evidence="2" id="KW-1185">Reference proteome</keyword>
<organism evidence="1 2">
    <name type="scientific">Paenibacillus provencensis</name>
    <dbReference type="NCBI Taxonomy" id="441151"/>
    <lineage>
        <taxon>Bacteria</taxon>
        <taxon>Bacillati</taxon>
        <taxon>Bacillota</taxon>
        <taxon>Bacilli</taxon>
        <taxon>Bacillales</taxon>
        <taxon>Paenibacillaceae</taxon>
        <taxon>Paenibacillus</taxon>
    </lineage>
</organism>
<evidence type="ECO:0000313" key="1">
    <source>
        <dbReference type="EMBL" id="MFD1131300.1"/>
    </source>
</evidence>
<protein>
    <submittedName>
        <fullName evidence="1">Uncharacterized protein</fullName>
    </submittedName>
</protein>
<name>A0ABW3Q121_9BACL</name>
<gene>
    <name evidence="1" type="ORF">ACFQ3J_24575</name>
</gene>
<dbReference type="Proteomes" id="UP001597169">
    <property type="component" value="Unassembled WGS sequence"/>
</dbReference>
<sequence>MNQKLNLLVTLSLNKPIKDTTEVAKNVAEGILHQAMNVGITLRDDEGFITDIKVAKSDGTPQMHVKAGHHPKFLRIENQVFMDGPTEKQKTAMELVANGLLSIAHDMENDERFRKWIETTLFFNHFNQSIDEVGRLIQHMILETEERY</sequence>